<organism evidence="1">
    <name type="scientific">Siphoviridae sp. ctEJG5</name>
    <dbReference type="NCBI Taxonomy" id="2827814"/>
    <lineage>
        <taxon>Viruses</taxon>
        <taxon>Duplodnaviria</taxon>
        <taxon>Heunggongvirae</taxon>
        <taxon>Uroviricota</taxon>
        <taxon>Caudoviricetes</taxon>
    </lineage>
</organism>
<proteinExistence type="predicted"/>
<protein>
    <submittedName>
        <fullName evidence="1">BNR/Asp-box repeat protein</fullName>
    </submittedName>
</protein>
<sequence length="150" mass="17106">MTVYYIYPVDWDGKLDLAIAVGSNHQPKCQEHMVKVQGKQVEYSKDFGRTWSKIEPSVTDIETKSEKKESAFLPDEPIDVVAMLVNEKIATKSNKFGALYPVLEKTEVLEIPKYDPVQLREIAEHLLVYCNAQERGYENVCCEDCKSDSV</sequence>
<dbReference type="EMBL" id="BK032506">
    <property type="protein sequence ID" value="DAF43391.1"/>
    <property type="molecule type" value="Genomic_DNA"/>
</dbReference>
<reference evidence="1" key="1">
    <citation type="journal article" date="2021" name="Proc. Natl. Acad. Sci. U.S.A.">
        <title>A Catalog of Tens of Thousands of Viruses from Human Metagenomes Reveals Hidden Associations with Chronic Diseases.</title>
        <authorList>
            <person name="Tisza M.J."/>
            <person name="Buck C.B."/>
        </authorList>
    </citation>
    <scope>NUCLEOTIDE SEQUENCE</scope>
    <source>
        <strain evidence="1">CtEJG5</strain>
    </source>
</reference>
<name>A0A8S5RXT8_9CAUD</name>
<evidence type="ECO:0000313" key="1">
    <source>
        <dbReference type="EMBL" id="DAF43391.1"/>
    </source>
</evidence>
<accession>A0A8S5RXT8</accession>